<dbReference type="Proteomes" id="UP000694419">
    <property type="component" value="Unplaced"/>
</dbReference>
<protein>
    <submittedName>
        <fullName evidence="1">Uncharacterized protein</fullName>
    </submittedName>
</protein>
<evidence type="ECO:0000313" key="1">
    <source>
        <dbReference type="Ensembl" id="ENSCPGP00000017733.1"/>
    </source>
</evidence>
<reference evidence="1" key="2">
    <citation type="submission" date="2025-09" db="UniProtKB">
        <authorList>
            <consortium name="Ensembl"/>
        </authorList>
    </citation>
    <scope>IDENTIFICATION</scope>
</reference>
<dbReference type="Ensembl" id="ENSCPGT00000019396.1">
    <property type="protein sequence ID" value="ENSCPGP00000017733.1"/>
    <property type="gene ID" value="ENSCPGG00000012433.1"/>
</dbReference>
<sequence length="98" mass="11068">MDGLESTKTKQSLEFRPPTTVISVCSVVYTTFLHYRQAASLLLFIKAMISWTLLPGRSHLRITTPFKQLNTFINLFFSNSGTTCASFLQSQQKLLSMS</sequence>
<keyword evidence="2" id="KW-1185">Reference proteome</keyword>
<proteinExistence type="predicted"/>
<name>A0A8C3PPF3_9CHAR</name>
<organism evidence="1 2">
    <name type="scientific">Calidris pygmaea</name>
    <name type="common">Spoon-billed sandpiper</name>
    <dbReference type="NCBI Taxonomy" id="425635"/>
    <lineage>
        <taxon>Eukaryota</taxon>
        <taxon>Metazoa</taxon>
        <taxon>Chordata</taxon>
        <taxon>Craniata</taxon>
        <taxon>Vertebrata</taxon>
        <taxon>Euteleostomi</taxon>
        <taxon>Archelosauria</taxon>
        <taxon>Archosauria</taxon>
        <taxon>Dinosauria</taxon>
        <taxon>Saurischia</taxon>
        <taxon>Theropoda</taxon>
        <taxon>Coelurosauria</taxon>
        <taxon>Aves</taxon>
        <taxon>Neognathae</taxon>
        <taxon>Neoaves</taxon>
        <taxon>Charadriiformes</taxon>
        <taxon>Scolopacidae</taxon>
        <taxon>Calidris</taxon>
    </lineage>
</organism>
<accession>A0A8C3PPF3</accession>
<reference evidence="1" key="1">
    <citation type="submission" date="2025-08" db="UniProtKB">
        <authorList>
            <consortium name="Ensembl"/>
        </authorList>
    </citation>
    <scope>IDENTIFICATION</scope>
</reference>
<dbReference type="AlphaFoldDB" id="A0A8C3PPF3"/>
<evidence type="ECO:0000313" key="2">
    <source>
        <dbReference type="Proteomes" id="UP000694419"/>
    </source>
</evidence>